<proteinExistence type="predicted"/>
<protein>
    <submittedName>
        <fullName evidence="2">Uncharacterized protein</fullName>
    </submittedName>
</protein>
<evidence type="ECO:0000313" key="2">
    <source>
        <dbReference type="EMBL" id="PYD69354.1"/>
    </source>
</evidence>
<evidence type="ECO:0000256" key="1">
    <source>
        <dbReference type="SAM" id="MobiDB-lite"/>
    </source>
</evidence>
<gene>
    <name evidence="2" type="ORF">CFR76_09670</name>
</gene>
<evidence type="ECO:0000313" key="3">
    <source>
        <dbReference type="Proteomes" id="UP000247371"/>
    </source>
</evidence>
<comment type="caution">
    <text evidence="2">The sequence shown here is derived from an EMBL/GenBank/DDBJ whole genome shotgun (WGS) entry which is preliminary data.</text>
</comment>
<dbReference type="AlphaFoldDB" id="A0A2V4RK28"/>
<organism evidence="2 3">
    <name type="scientific">Komagataeibacter swingsii</name>
    <dbReference type="NCBI Taxonomy" id="215220"/>
    <lineage>
        <taxon>Bacteria</taxon>
        <taxon>Pseudomonadati</taxon>
        <taxon>Pseudomonadota</taxon>
        <taxon>Alphaproteobacteria</taxon>
        <taxon>Acetobacterales</taxon>
        <taxon>Acetobacteraceae</taxon>
        <taxon>Komagataeibacter</taxon>
    </lineage>
</organism>
<sequence length="66" mass="7175">MTDIPRRSMIGGLGLPGARTMTGRRNRTVHAIDPDRLRDLVLRANAPFAHADLGADPGQENVLVIM</sequence>
<dbReference type="RefSeq" id="WP_110556962.1">
    <property type="nucleotide sequence ID" value="NZ_NKUB01000011.1"/>
</dbReference>
<reference evidence="2 3" key="1">
    <citation type="submission" date="2017-07" db="EMBL/GenBank/DDBJ databases">
        <title>A draft genome sequence of Komagataeibacter swingsii LMG 22125.</title>
        <authorList>
            <person name="Skraban J."/>
            <person name="Cleenwerck I."/>
            <person name="Vandamme P."/>
            <person name="Trcek J."/>
        </authorList>
    </citation>
    <scope>NUCLEOTIDE SEQUENCE [LARGE SCALE GENOMIC DNA]</scope>
    <source>
        <strain evidence="2 3">LMG 22125</strain>
    </source>
</reference>
<accession>A0A2V4RK28</accession>
<name>A0A2V4RK28_9PROT</name>
<dbReference type="EMBL" id="NKUB01000011">
    <property type="protein sequence ID" value="PYD69354.1"/>
    <property type="molecule type" value="Genomic_DNA"/>
</dbReference>
<feature type="region of interest" description="Disordered" evidence="1">
    <location>
        <begin position="1"/>
        <end position="21"/>
    </location>
</feature>
<keyword evidence="3" id="KW-1185">Reference proteome</keyword>
<dbReference type="Proteomes" id="UP000247371">
    <property type="component" value="Unassembled WGS sequence"/>
</dbReference>